<organism evidence="2 3">
    <name type="scientific">Carpediemonas membranifera</name>
    <dbReference type="NCBI Taxonomy" id="201153"/>
    <lineage>
        <taxon>Eukaryota</taxon>
        <taxon>Metamonada</taxon>
        <taxon>Carpediemonas-like organisms</taxon>
        <taxon>Carpediemonas</taxon>
    </lineage>
</organism>
<keyword evidence="3" id="KW-1185">Reference proteome</keyword>
<sequence length="282" mass="30549">MSRTSFLASYYATKTQMPPLKGILKTTDSVASSSSAGPKGMRFKDDAQGEVACDVHMYEMTDEEWTAQFGKPASQRHAKHATKGQLKAADAAGERISRQSAAEQHMNEFLKLAKRLKSARLESVWPTELPTIQGALPMPFNLKPGEASSASKILVPAGNKEVIPGTTATIDLGQQKQAVQAGIDAVKKALQDAASAASQPKPASRFSAVTRGPPIHQYNRPQQPPARTQSHQHRDAPYTSRPQAGYSRQGHQPVGRRGDYRGGSRGGSAYGARDQRYYGGYR</sequence>
<feature type="region of interest" description="Disordered" evidence="1">
    <location>
        <begin position="194"/>
        <end position="282"/>
    </location>
</feature>
<dbReference type="EMBL" id="JAHDYR010000019">
    <property type="protein sequence ID" value="KAG9393951.1"/>
    <property type="molecule type" value="Genomic_DNA"/>
</dbReference>
<dbReference type="Proteomes" id="UP000717585">
    <property type="component" value="Unassembled WGS sequence"/>
</dbReference>
<feature type="compositionally biased region" description="Polar residues" evidence="1">
    <location>
        <begin position="219"/>
        <end position="229"/>
    </location>
</feature>
<evidence type="ECO:0000313" key="2">
    <source>
        <dbReference type="EMBL" id="KAG9393951.1"/>
    </source>
</evidence>
<comment type="caution">
    <text evidence="2">The sequence shown here is derived from an EMBL/GenBank/DDBJ whole genome shotgun (WGS) entry which is preliminary data.</text>
</comment>
<protein>
    <submittedName>
        <fullName evidence="2">Uncharacterized protein</fullName>
    </submittedName>
</protein>
<dbReference type="AlphaFoldDB" id="A0A8J6BXY7"/>
<evidence type="ECO:0000313" key="3">
    <source>
        <dbReference type="Proteomes" id="UP000717585"/>
    </source>
</evidence>
<reference evidence="2" key="1">
    <citation type="submission" date="2021-05" db="EMBL/GenBank/DDBJ databases">
        <title>A free-living protist that lacks canonical eukaryotic 1 DNA replication and segregation systems.</title>
        <authorList>
            <person name="Salas-Leiva D.E."/>
            <person name="Tromer E.C."/>
            <person name="Curtis B.A."/>
            <person name="Jerlstrom-Hultqvist J."/>
            <person name="Kolisko M."/>
            <person name="Yi Z."/>
            <person name="Salas-Leiva J.S."/>
            <person name="Gallot-Lavallee L."/>
            <person name="Kops G.J.P.L."/>
            <person name="Archibald J.M."/>
            <person name="Simpson A.G.B."/>
            <person name="Roger A.J."/>
        </authorList>
    </citation>
    <scope>NUCLEOTIDE SEQUENCE</scope>
    <source>
        <strain evidence="2">BICM</strain>
    </source>
</reference>
<feature type="compositionally biased region" description="Low complexity" evidence="1">
    <location>
        <begin position="194"/>
        <end position="204"/>
    </location>
</feature>
<proteinExistence type="predicted"/>
<name>A0A8J6BXY7_9EUKA</name>
<accession>A0A8J6BXY7</accession>
<gene>
    <name evidence="2" type="ORF">J8273_4551</name>
</gene>
<evidence type="ECO:0000256" key="1">
    <source>
        <dbReference type="SAM" id="MobiDB-lite"/>
    </source>
</evidence>